<organism evidence="1 2">
    <name type="scientific">Owenia fusiformis</name>
    <name type="common">Polychaete worm</name>
    <dbReference type="NCBI Taxonomy" id="6347"/>
    <lineage>
        <taxon>Eukaryota</taxon>
        <taxon>Metazoa</taxon>
        <taxon>Spiralia</taxon>
        <taxon>Lophotrochozoa</taxon>
        <taxon>Annelida</taxon>
        <taxon>Polychaeta</taxon>
        <taxon>Sedentaria</taxon>
        <taxon>Canalipalpata</taxon>
        <taxon>Sabellida</taxon>
        <taxon>Oweniida</taxon>
        <taxon>Oweniidae</taxon>
        <taxon>Owenia</taxon>
    </lineage>
</organism>
<evidence type="ECO:0000313" key="2">
    <source>
        <dbReference type="Proteomes" id="UP000749559"/>
    </source>
</evidence>
<protein>
    <submittedName>
        <fullName evidence="1">Uncharacterized protein</fullName>
    </submittedName>
</protein>
<gene>
    <name evidence="1" type="ORF">OFUS_LOCUS1639</name>
</gene>
<keyword evidence="2" id="KW-1185">Reference proteome</keyword>
<reference evidence="1" key="1">
    <citation type="submission" date="2022-03" db="EMBL/GenBank/DDBJ databases">
        <authorList>
            <person name="Martin C."/>
        </authorList>
    </citation>
    <scope>NUCLEOTIDE SEQUENCE</scope>
</reference>
<proteinExistence type="predicted"/>
<comment type="caution">
    <text evidence="1">The sequence shown here is derived from an EMBL/GenBank/DDBJ whole genome shotgun (WGS) entry which is preliminary data.</text>
</comment>
<accession>A0A8S4N1A1</accession>
<dbReference type="AlphaFoldDB" id="A0A8S4N1A1"/>
<name>A0A8S4N1A1_OWEFU</name>
<sequence>METDNVEATIKEAMDDSWRQSVTALIVRKNTTHFKQLLQEEMENLIFPNMLRNLQRSMLASDVYFKLHELAQLGDLNYDIVQSFRDTVYGVEDKGVDIEPRNSTLLDLQFLILSKESPIGQLLDITSANNDASMKDVPNATDIAQKDPQEEIKGCDDIKDKTVSAETKQQLLAQAMGQLNTIDDTFQSSREQRPEILEEIASKEKMWHPREDMTTALTTDLFMTKAKLLVSYRRTTKLVTALIQQAKKKEKNTWAPV</sequence>
<dbReference type="EMBL" id="CAIIXF020000001">
    <property type="protein sequence ID" value="CAH1774119.1"/>
    <property type="molecule type" value="Genomic_DNA"/>
</dbReference>
<dbReference type="Proteomes" id="UP000749559">
    <property type="component" value="Unassembled WGS sequence"/>
</dbReference>
<evidence type="ECO:0000313" key="1">
    <source>
        <dbReference type="EMBL" id="CAH1774119.1"/>
    </source>
</evidence>